<reference evidence="1 2" key="1">
    <citation type="journal article" date="2018" name="Nat. Ecol. Evol.">
        <title>Pezizomycetes genomes reveal the molecular basis of ectomycorrhizal truffle lifestyle.</title>
        <authorList>
            <person name="Murat C."/>
            <person name="Payen T."/>
            <person name="Noel B."/>
            <person name="Kuo A."/>
            <person name="Morin E."/>
            <person name="Chen J."/>
            <person name="Kohler A."/>
            <person name="Krizsan K."/>
            <person name="Balestrini R."/>
            <person name="Da Silva C."/>
            <person name="Montanini B."/>
            <person name="Hainaut M."/>
            <person name="Levati E."/>
            <person name="Barry K.W."/>
            <person name="Belfiori B."/>
            <person name="Cichocki N."/>
            <person name="Clum A."/>
            <person name="Dockter R.B."/>
            <person name="Fauchery L."/>
            <person name="Guy J."/>
            <person name="Iotti M."/>
            <person name="Le Tacon F."/>
            <person name="Lindquist E.A."/>
            <person name="Lipzen A."/>
            <person name="Malagnac F."/>
            <person name="Mello A."/>
            <person name="Molinier V."/>
            <person name="Miyauchi S."/>
            <person name="Poulain J."/>
            <person name="Riccioni C."/>
            <person name="Rubini A."/>
            <person name="Sitrit Y."/>
            <person name="Splivallo R."/>
            <person name="Traeger S."/>
            <person name="Wang M."/>
            <person name="Zifcakova L."/>
            <person name="Wipf D."/>
            <person name="Zambonelli A."/>
            <person name="Paolocci F."/>
            <person name="Nowrousian M."/>
            <person name="Ottonello S."/>
            <person name="Baldrian P."/>
            <person name="Spatafora J.W."/>
            <person name="Henrissat B."/>
            <person name="Nagy L.G."/>
            <person name="Aury J.M."/>
            <person name="Wincker P."/>
            <person name="Grigoriev I.V."/>
            <person name="Bonfante P."/>
            <person name="Martin F.M."/>
        </authorList>
    </citation>
    <scope>NUCLEOTIDE SEQUENCE [LARGE SCALE GENOMIC DNA]</scope>
    <source>
        <strain evidence="1 2">CCBAS932</strain>
    </source>
</reference>
<proteinExistence type="predicted"/>
<protein>
    <submittedName>
        <fullName evidence="1">Uncharacterized protein</fullName>
    </submittedName>
</protein>
<dbReference type="AlphaFoldDB" id="A0A3N4KX49"/>
<accession>A0A3N4KX49</accession>
<dbReference type="Proteomes" id="UP000277580">
    <property type="component" value="Unassembled WGS sequence"/>
</dbReference>
<sequence>MRVRSRHPPDITRIRQPLPLFNAHSSPTRRTSAPLLPLCSSSRHIVQAAGY</sequence>
<dbReference type="InParanoid" id="A0A3N4KX49"/>
<evidence type="ECO:0000313" key="1">
    <source>
        <dbReference type="EMBL" id="RPB15130.1"/>
    </source>
</evidence>
<gene>
    <name evidence="1" type="ORF">P167DRAFT_533327</name>
</gene>
<dbReference type="EMBL" id="ML119114">
    <property type="protein sequence ID" value="RPB15130.1"/>
    <property type="molecule type" value="Genomic_DNA"/>
</dbReference>
<feature type="non-terminal residue" evidence="1">
    <location>
        <position position="51"/>
    </location>
</feature>
<evidence type="ECO:0000313" key="2">
    <source>
        <dbReference type="Proteomes" id="UP000277580"/>
    </source>
</evidence>
<name>A0A3N4KX49_9PEZI</name>
<keyword evidence="2" id="KW-1185">Reference proteome</keyword>
<organism evidence="1 2">
    <name type="scientific">Morchella conica CCBAS932</name>
    <dbReference type="NCBI Taxonomy" id="1392247"/>
    <lineage>
        <taxon>Eukaryota</taxon>
        <taxon>Fungi</taxon>
        <taxon>Dikarya</taxon>
        <taxon>Ascomycota</taxon>
        <taxon>Pezizomycotina</taxon>
        <taxon>Pezizomycetes</taxon>
        <taxon>Pezizales</taxon>
        <taxon>Morchellaceae</taxon>
        <taxon>Morchella</taxon>
    </lineage>
</organism>